<comment type="catalytic activity">
    <reaction evidence="14 15">
        <text>ATP + H2O = ADP + phosphate + H(+)</text>
        <dbReference type="Rhea" id="RHEA:13065"/>
        <dbReference type="ChEBI" id="CHEBI:15377"/>
        <dbReference type="ChEBI" id="CHEBI:15378"/>
        <dbReference type="ChEBI" id="CHEBI:30616"/>
        <dbReference type="ChEBI" id="CHEBI:43474"/>
        <dbReference type="ChEBI" id="CHEBI:456216"/>
        <dbReference type="EC" id="5.6.2.4"/>
    </reaction>
</comment>
<dbReference type="EC" id="3.1.11.5" evidence="15"/>
<name>A0A317QAG4_9GAMM</name>
<keyword evidence="3 15" id="KW-0547">Nucleotide-binding</keyword>
<gene>
    <name evidence="15" type="primary">recB</name>
    <name evidence="19" type="ORF">DET45_10456</name>
</gene>
<reference evidence="19 20" key="1">
    <citation type="submission" date="2018-05" db="EMBL/GenBank/DDBJ databases">
        <title>Freshwater and sediment microbial communities from various areas in North America, analyzing microbe dynamics in response to fracking.</title>
        <authorList>
            <person name="Lamendella R."/>
        </authorList>
    </citation>
    <scope>NUCLEOTIDE SEQUENCE [LARGE SCALE GENOMIC DNA]</scope>
    <source>
        <strain evidence="19 20">125B1</strain>
    </source>
</reference>
<dbReference type="NCBIfam" id="TIGR00609">
    <property type="entry name" value="recB"/>
    <property type="match status" value="1"/>
</dbReference>
<keyword evidence="8 15" id="KW-0067">ATP-binding</keyword>
<dbReference type="Gene3D" id="1.10.486.10">
    <property type="entry name" value="PCRA, domain 4"/>
    <property type="match status" value="1"/>
</dbReference>
<evidence type="ECO:0000313" key="19">
    <source>
        <dbReference type="EMBL" id="PWW14118.1"/>
    </source>
</evidence>
<evidence type="ECO:0000256" key="8">
    <source>
        <dbReference type="ARBA" id="ARBA00022840"/>
    </source>
</evidence>
<dbReference type="InterPro" id="IPR027417">
    <property type="entry name" value="P-loop_NTPase"/>
</dbReference>
<dbReference type="GO" id="GO:0005524">
    <property type="term" value="F:ATP binding"/>
    <property type="evidence" value="ECO:0007669"/>
    <property type="project" value="UniProtKB-UniRule"/>
</dbReference>
<evidence type="ECO:0000256" key="14">
    <source>
        <dbReference type="ARBA" id="ARBA00048988"/>
    </source>
</evidence>
<dbReference type="Proteomes" id="UP000246964">
    <property type="component" value="Unassembled WGS sequence"/>
</dbReference>
<feature type="binding site" evidence="15">
    <location>
        <position position="996"/>
    </location>
    <ligand>
        <name>Mg(2+)</name>
        <dbReference type="ChEBI" id="CHEBI:18420"/>
    </ligand>
</feature>
<keyword evidence="6 15" id="KW-0347">Helicase</keyword>
<accession>A0A317QAG4</accession>
<dbReference type="Gene3D" id="3.40.50.300">
    <property type="entry name" value="P-loop containing nucleotide triphosphate hydrolases"/>
    <property type="match status" value="2"/>
</dbReference>
<dbReference type="InterPro" id="IPR014017">
    <property type="entry name" value="DNA_helicase_UvrD-like_C"/>
</dbReference>
<feature type="active site" description="For nuclease activity" evidence="15">
    <location>
        <position position="1126"/>
    </location>
</feature>
<organism evidence="19 20">
    <name type="scientific">Pseudidiomarina maritima</name>
    <dbReference type="NCBI Taxonomy" id="519453"/>
    <lineage>
        <taxon>Bacteria</taxon>
        <taxon>Pseudomonadati</taxon>
        <taxon>Pseudomonadota</taxon>
        <taxon>Gammaproteobacteria</taxon>
        <taxon>Alteromonadales</taxon>
        <taxon>Idiomarinaceae</taxon>
        <taxon>Pseudidiomarina</taxon>
    </lineage>
</organism>
<feature type="domain" description="UvrD-like helicase C-terminal" evidence="18">
    <location>
        <begin position="505"/>
        <end position="779"/>
    </location>
</feature>
<dbReference type="RefSeq" id="WP_110075500.1">
    <property type="nucleotide sequence ID" value="NZ_QGTT01000004.1"/>
</dbReference>
<dbReference type="GO" id="GO:0008854">
    <property type="term" value="F:exodeoxyribonuclease V activity"/>
    <property type="evidence" value="ECO:0007669"/>
    <property type="project" value="UniProtKB-EC"/>
</dbReference>
<dbReference type="Gene3D" id="3.90.320.10">
    <property type="match status" value="1"/>
</dbReference>
<comment type="subunit">
    <text evidence="15">Heterotrimer of RecB, RecC and RecD. All subunits contribute to DNA-binding. Interacts with RecA.</text>
</comment>
<feature type="domain" description="UvrD-like helicase ATP-binding" evidence="17">
    <location>
        <begin position="9"/>
        <end position="470"/>
    </location>
</feature>
<dbReference type="EC" id="5.6.2.4" evidence="15"/>
<evidence type="ECO:0000256" key="6">
    <source>
        <dbReference type="ARBA" id="ARBA00022806"/>
    </source>
</evidence>
<comment type="cofactor">
    <cofactor evidence="15">
        <name>Mg(2+)</name>
        <dbReference type="ChEBI" id="CHEBI:18420"/>
    </cofactor>
    <text evidence="15">Binds 1 Mg(2+) ion per subunit.</text>
</comment>
<comment type="domain">
    <text evidence="15">The C-terminal domain has nuclease activity and interacts with RecD. It interacts with RecA, facilitating its loading onto ssDNA.</text>
</comment>
<sequence length="1231" mass="137353">MSMEQATASPAIISLDPVTMPLVGSRLIEASAGTGKTYTIAALYVRLVLERRLLPEQILVVTFTEAATEELRDRIRATLSEAAEYFRDSQAGTDKDYLVTLREQQTDLPAAAQLLAQAALNMDEAAVHTIHGWCNRMLREHAFASGSLFTQQLNTDNQELWLQTAQDYWRSFIAPLAANEVALYQAFIEAFATPAELLKRALKLVAHTELLPQVVPHQLLQQQAEQIEQLKHTFLELPWAKWSDDIVAIIGQLRTEGKLKNANKIQAASVAKWHQQLLAWAQQLAAGQLVLQPSLKPESGFVRLTPDGMDEVVPSGVPEHPFWQKFADLQQAVAKLPELKTPLLQHAAHWLQQRFAELQRQRAEMGFDDMLTRLRRALHSEQGPLLASTIKQQFPVAMIDEFQDTDPVQYDIFDRVYDIAHTADPCGVFLIGDPKQAIYSFRNADIYTYLKARRATTGRHYTLAKNFRSTDAMVAATNALFKQAESSPLGAFMFADPSSDDNPVPFIEVAANGLSRTFVAAQQPLAALQIAMYDPADKTSDGECKTALAQHFAATIVQLLNDPDSGFKAADGAVQRVQPGDIAVLVNSANEARLMRDALRQRQVQSVYLSDRDSVFAGVVATDLLTLLQGCAQPRDPGLVRAALSTQLLGLSLAELDDYFSDELRWDQLADQMLEYHQRWQRQGVLPMLQRLLHDFKVPARLLQQVQGERQLTDVLHLAELLQQHAAVTEGMTGVLRYLAEHIQLAQQSHSRTDSSEQQVRLESDSQLVQVITIHKSKGLQYPLVFLPFISNVWPKQFRVQYPASYHDANGELCFAYDKQDEKGIEAAERERLAEDIRKLYVAATRAQYATFVGIAPFKEFKNSALHYILGGFNGPIKKLSGLLLPGTAAVQQITASSSLETYQPPLQQLPQLAHCRMPAGYQLQSWWVASYSALKYGEMSLVEDDADGLNVLEGRYDDAPETSPVGLTSELFEQAPVLGTIHGFPKGAGPGTFLHHLLETAADEGFATVAASTELGDQLAEQASLVETWAEEADMLGHWLVHYLKTPFKVGEHQLRLADLTNYQAEPEFWFEARGVSAQSIDHLVRKYVLVGHQRPLLLPAKLNGMLKGFIDLVFEFDGKYYVADYKSNYLGANAEAYTQTAMRDKILASRYDLQYVIYTLALHKLLQARLGDAYDYDTHVGGAVYLFMRGYETDHGGAFYDRPPRALILELEALFMGTTMSTAEVTHGK</sequence>
<dbReference type="HAMAP" id="MF_01485">
    <property type="entry name" value="RecB"/>
    <property type="match status" value="1"/>
</dbReference>
<dbReference type="Pfam" id="PF00580">
    <property type="entry name" value="UvrD-helicase"/>
    <property type="match status" value="1"/>
</dbReference>
<dbReference type="InterPro" id="IPR011335">
    <property type="entry name" value="Restrct_endonuc-II-like"/>
</dbReference>
<dbReference type="InterPro" id="IPR011604">
    <property type="entry name" value="PDDEXK-like_dom_sf"/>
</dbReference>
<comment type="function">
    <text evidence="15">A helicase/nuclease that prepares dsDNA breaks (DSB) for recombinational DNA repair. Binds to DSBs and unwinds DNA via a highly rapid and processive ATP-dependent bidirectional helicase activity. Unwinds dsDNA until it encounters a Chi (crossover hotspot instigator) sequence from the 3' direction. Cuts ssDNA a few nucleotides 3' to the Chi site. The properties and activities of the enzyme are changed at Chi. The Chi-altered holoenzyme produces a long 3'-ssDNA overhang and facilitates RecA-binding to the ssDNA for homologous DNA recombination and repair. Holoenzyme degrades any linearized DNA that is unable to undergo homologous recombination. In the holoenzyme this subunit contributes ATPase, 3'-5' helicase, exonuclease activity and loads RecA onto ssDNA.</text>
</comment>
<dbReference type="Pfam" id="PF12705">
    <property type="entry name" value="PDDEXK_1"/>
    <property type="match status" value="1"/>
</dbReference>
<dbReference type="PANTHER" id="PTHR11070:SF23">
    <property type="entry name" value="RECBCD ENZYME SUBUNIT RECB"/>
    <property type="match status" value="1"/>
</dbReference>
<protein>
    <recommendedName>
        <fullName evidence="15">RecBCD enzyme subunit RecB</fullName>
        <ecNumber evidence="15">3.1.11.5</ecNumber>
        <ecNumber evidence="15">5.6.2.4</ecNumber>
    </recommendedName>
    <alternativeName>
        <fullName evidence="15">DNA 3'-5' helicase subunit RecB</fullName>
    </alternativeName>
    <alternativeName>
        <fullName evidence="15">Exonuclease V subunit RecB</fullName>
        <shortName evidence="15">ExoV subunit RecB</shortName>
    </alternativeName>
    <alternativeName>
        <fullName evidence="15">Helicase/nuclease RecBCD subunit RecB</fullName>
    </alternativeName>
</protein>
<evidence type="ECO:0000256" key="12">
    <source>
        <dbReference type="ARBA" id="ARBA00023235"/>
    </source>
</evidence>
<keyword evidence="2 15" id="KW-0479">Metal-binding</keyword>
<keyword evidence="10 15" id="KW-0238">DNA-binding</keyword>
<dbReference type="Pfam" id="PF13361">
    <property type="entry name" value="UvrD_C"/>
    <property type="match status" value="1"/>
</dbReference>
<feature type="region of interest" description="Nuclease activity, interacts with RecD and RecA" evidence="15">
    <location>
        <begin position="926"/>
        <end position="1231"/>
    </location>
</feature>
<proteinExistence type="inferred from homology"/>
<dbReference type="PROSITE" id="PS51198">
    <property type="entry name" value="UVRD_HELICASE_ATP_BIND"/>
    <property type="match status" value="1"/>
</dbReference>
<dbReference type="InterPro" id="IPR000212">
    <property type="entry name" value="DNA_helicase_UvrD/REP"/>
</dbReference>
<comment type="domain">
    <text evidence="15">The N-terminal DNA-binding domain is a ssDNA-dependent ATPase and has ATP-dependent 3'-5' helicase function. This domain interacts with RecC.</text>
</comment>
<feature type="binding site" evidence="16">
    <location>
        <begin position="30"/>
        <end position="37"/>
    </location>
    <ligand>
        <name>ATP</name>
        <dbReference type="ChEBI" id="CHEBI:30616"/>
    </ligand>
</feature>
<dbReference type="InterPro" id="IPR014016">
    <property type="entry name" value="UvrD-like_ATP-bd"/>
</dbReference>
<dbReference type="PROSITE" id="PS51217">
    <property type="entry name" value="UVRD_HELICASE_CTER"/>
    <property type="match status" value="1"/>
</dbReference>
<evidence type="ECO:0000256" key="15">
    <source>
        <dbReference type="HAMAP-Rule" id="MF_01485"/>
    </source>
</evidence>
<dbReference type="InterPro" id="IPR004586">
    <property type="entry name" value="RecB"/>
</dbReference>
<dbReference type="CDD" id="cd22352">
    <property type="entry name" value="RecB_C-like"/>
    <property type="match status" value="1"/>
</dbReference>
<evidence type="ECO:0000256" key="3">
    <source>
        <dbReference type="ARBA" id="ARBA00022741"/>
    </source>
</evidence>
<comment type="caution">
    <text evidence="19">The sequence shown here is derived from an EMBL/GenBank/DDBJ whole genome shotgun (WGS) entry which is preliminary data.</text>
</comment>
<dbReference type="GO" id="GO:0016887">
    <property type="term" value="F:ATP hydrolysis activity"/>
    <property type="evidence" value="ECO:0007669"/>
    <property type="project" value="RHEA"/>
</dbReference>
<keyword evidence="4 15" id="KW-0227">DNA damage</keyword>
<dbReference type="PANTHER" id="PTHR11070">
    <property type="entry name" value="UVRD / RECB / PCRA DNA HELICASE FAMILY MEMBER"/>
    <property type="match status" value="1"/>
</dbReference>
<dbReference type="GO" id="GO:0000287">
    <property type="term" value="F:magnesium ion binding"/>
    <property type="evidence" value="ECO:0007669"/>
    <property type="project" value="UniProtKB-UniRule"/>
</dbReference>
<evidence type="ECO:0000256" key="7">
    <source>
        <dbReference type="ARBA" id="ARBA00022839"/>
    </source>
</evidence>
<evidence type="ECO:0000256" key="16">
    <source>
        <dbReference type="PROSITE-ProRule" id="PRU00560"/>
    </source>
</evidence>
<feature type="region of interest" description="DNA-binding and helicase activity, interacts with RecC" evidence="15">
    <location>
        <begin position="1"/>
        <end position="885"/>
    </location>
</feature>
<keyword evidence="5 15" id="KW-0378">Hydrolase</keyword>
<evidence type="ECO:0000256" key="10">
    <source>
        <dbReference type="ARBA" id="ARBA00023125"/>
    </source>
</evidence>
<dbReference type="GO" id="GO:0003677">
    <property type="term" value="F:DNA binding"/>
    <property type="evidence" value="ECO:0007669"/>
    <property type="project" value="UniProtKB-UniRule"/>
</dbReference>
<dbReference type="GO" id="GO:0043138">
    <property type="term" value="F:3'-5' DNA helicase activity"/>
    <property type="evidence" value="ECO:0007669"/>
    <property type="project" value="UniProtKB-UniRule"/>
</dbReference>
<keyword evidence="20" id="KW-1185">Reference proteome</keyword>
<evidence type="ECO:0000313" key="20">
    <source>
        <dbReference type="Proteomes" id="UP000246964"/>
    </source>
</evidence>
<feature type="binding site" evidence="15">
    <location>
        <position position="1126"/>
    </location>
    <ligand>
        <name>Mg(2+)</name>
        <dbReference type="ChEBI" id="CHEBI:18420"/>
    </ligand>
</feature>
<dbReference type="GO" id="GO:0005829">
    <property type="term" value="C:cytosol"/>
    <property type="evidence" value="ECO:0007669"/>
    <property type="project" value="TreeGrafter"/>
</dbReference>
<comment type="catalytic activity">
    <reaction evidence="15">
        <text>Exonucleolytic cleavage (in the presence of ATP) in either 5'- to 3'- or 3'- to 5'-direction to yield 5'-phosphooligonucleotides.</text>
        <dbReference type="EC" id="3.1.11.5"/>
    </reaction>
</comment>
<evidence type="ECO:0000256" key="2">
    <source>
        <dbReference type="ARBA" id="ARBA00022723"/>
    </source>
</evidence>
<dbReference type="InterPro" id="IPR038726">
    <property type="entry name" value="PDDEXK_AddAB-type"/>
</dbReference>
<evidence type="ECO:0000256" key="4">
    <source>
        <dbReference type="ARBA" id="ARBA00022763"/>
    </source>
</evidence>
<feature type="binding site" evidence="15">
    <location>
        <position position="1113"/>
    </location>
    <ligand>
        <name>Mg(2+)</name>
        <dbReference type="ChEBI" id="CHEBI:18420"/>
    </ligand>
</feature>
<dbReference type="GO" id="GO:0009338">
    <property type="term" value="C:exodeoxyribonuclease V complex"/>
    <property type="evidence" value="ECO:0007669"/>
    <property type="project" value="TreeGrafter"/>
</dbReference>
<dbReference type="GO" id="GO:0000724">
    <property type="term" value="P:double-strand break repair via homologous recombination"/>
    <property type="evidence" value="ECO:0007669"/>
    <property type="project" value="UniProtKB-UniRule"/>
</dbReference>
<dbReference type="AlphaFoldDB" id="A0A317QAG4"/>
<keyword evidence="9 15" id="KW-0460">Magnesium</keyword>
<evidence type="ECO:0000256" key="1">
    <source>
        <dbReference type="ARBA" id="ARBA00022722"/>
    </source>
</evidence>
<dbReference type="OrthoDB" id="9810135at2"/>
<evidence type="ECO:0000256" key="9">
    <source>
        <dbReference type="ARBA" id="ARBA00022842"/>
    </source>
</evidence>
<dbReference type="Gene3D" id="1.10.3170.10">
    <property type="entry name" value="Recbcd, chain B, domain 2"/>
    <property type="match status" value="1"/>
</dbReference>
<keyword evidence="1 15" id="KW-0540">Nuclease</keyword>
<evidence type="ECO:0000256" key="5">
    <source>
        <dbReference type="ARBA" id="ARBA00022801"/>
    </source>
</evidence>
<dbReference type="SUPFAM" id="SSF52540">
    <property type="entry name" value="P-loop containing nucleoside triphosphate hydrolases"/>
    <property type="match status" value="1"/>
</dbReference>
<keyword evidence="7 15" id="KW-0269">Exonuclease</keyword>
<keyword evidence="11 15" id="KW-0234">DNA repair</keyword>
<keyword evidence="12 15" id="KW-0413">Isomerase</keyword>
<evidence type="ECO:0000259" key="17">
    <source>
        <dbReference type="PROSITE" id="PS51198"/>
    </source>
</evidence>
<comment type="catalytic activity">
    <reaction evidence="13 15">
        <text>Couples ATP hydrolysis with the unwinding of duplex DNA by translocating in the 3'-5' direction.</text>
        <dbReference type="EC" id="5.6.2.4"/>
    </reaction>
</comment>
<evidence type="ECO:0000256" key="11">
    <source>
        <dbReference type="ARBA" id="ARBA00023204"/>
    </source>
</evidence>
<comment type="miscellaneous">
    <text evidence="15">In the RecBCD complex, RecB has a slow 3'-5' helicase, an exonuclease activity and loads RecA onto ssDNA, RecD has a fast 5'-3' helicase activity, while RecC stimulates the ATPase and processivity of the RecB helicase and contributes to recognition of the Chi site.</text>
</comment>
<evidence type="ECO:0000256" key="13">
    <source>
        <dbReference type="ARBA" id="ARBA00034617"/>
    </source>
</evidence>
<evidence type="ECO:0000259" key="18">
    <source>
        <dbReference type="PROSITE" id="PS51217"/>
    </source>
</evidence>
<comment type="similarity">
    <text evidence="15">Belongs to the helicase family. UvrD subfamily.</text>
</comment>
<dbReference type="EMBL" id="QGTT01000004">
    <property type="protein sequence ID" value="PWW14118.1"/>
    <property type="molecule type" value="Genomic_DNA"/>
</dbReference>
<dbReference type="SUPFAM" id="SSF52980">
    <property type="entry name" value="Restriction endonuclease-like"/>
    <property type="match status" value="1"/>
</dbReference>